<evidence type="ECO:0000313" key="4">
    <source>
        <dbReference type="Proteomes" id="UP001595896"/>
    </source>
</evidence>
<dbReference type="PROSITE" id="PS51257">
    <property type="entry name" value="PROKAR_LIPOPROTEIN"/>
    <property type="match status" value="1"/>
</dbReference>
<comment type="caution">
    <text evidence="3">The sequence shown here is derived from an EMBL/GenBank/DDBJ whole genome shotgun (WGS) entry which is preliminary data.</text>
</comment>
<reference evidence="4" key="1">
    <citation type="journal article" date="2019" name="Int. J. Syst. Evol. Microbiol.">
        <title>The Global Catalogue of Microorganisms (GCM) 10K type strain sequencing project: providing services to taxonomists for standard genome sequencing and annotation.</title>
        <authorList>
            <consortium name="The Broad Institute Genomics Platform"/>
            <consortium name="The Broad Institute Genome Sequencing Center for Infectious Disease"/>
            <person name="Wu L."/>
            <person name="Ma J."/>
        </authorList>
    </citation>
    <scope>NUCLEOTIDE SEQUENCE [LARGE SCALE GENOMIC DNA]</scope>
    <source>
        <strain evidence="4">JCM 12165</strain>
    </source>
</reference>
<name>A0ABV9NVT4_9BACI</name>
<accession>A0ABV9NVT4</accession>
<keyword evidence="2" id="KW-0732">Signal</keyword>
<proteinExistence type="predicted"/>
<protein>
    <submittedName>
        <fullName evidence="3">Cell wall-binding repeat-containing protein</fullName>
    </submittedName>
</protein>
<feature type="compositionally biased region" description="Basic and acidic residues" evidence="1">
    <location>
        <begin position="46"/>
        <end position="91"/>
    </location>
</feature>
<organism evidence="3 4">
    <name type="scientific">Bacillus daqingensis</name>
    <dbReference type="NCBI Taxonomy" id="872396"/>
    <lineage>
        <taxon>Bacteria</taxon>
        <taxon>Bacillati</taxon>
        <taxon>Bacillota</taxon>
        <taxon>Bacilli</taxon>
        <taxon>Bacillales</taxon>
        <taxon>Bacillaceae</taxon>
        <taxon>Bacillus</taxon>
    </lineage>
</organism>
<feature type="compositionally biased region" description="Polar residues" evidence="1">
    <location>
        <begin position="36"/>
        <end position="45"/>
    </location>
</feature>
<evidence type="ECO:0000313" key="3">
    <source>
        <dbReference type="EMBL" id="MFC4736044.1"/>
    </source>
</evidence>
<dbReference type="EMBL" id="JBHSGK010000004">
    <property type="protein sequence ID" value="MFC4736044.1"/>
    <property type="molecule type" value="Genomic_DNA"/>
</dbReference>
<sequence>MKKTWILSAGVLLTLAACSNAEETNTNSNAEIENNMSSDETNEQNENQHSDENHMNNDNNMNHDEMDHDEMNHDNENMNEDMNHDNEDMDHGTNGGRDSFEESAAELPAENEGAPENLLTTNTKNVTRIDQEEPEDFSIQVSQTIWPATHETNQPGTVILANPDEWQQTLSALTLVHHPNDGPVLLMEDGLSEELLTEIERLAPLGNDEGLEVLAAAELTADEEEMLADYEWSEMTADSPAAFAQEADAAFADTLGEFPEKVLIASSEEEHQLLSMTAGSWISHMNEPVLFVDDDGIPAETEEALAERDQAAMYLLGSEEIISGETEQELSEFGNTSRIDAETPAELSIAFAQFEEDGFGWGITEPGHGFVFASTDRPEFALAGAPFAHLGKHAPVLWLEEGELDDEHRDYLATIKPSYTDNPMEGPYNHSYLLGTEEDISFHTQGLIDTLMEIEAEDGGGHADH</sequence>
<feature type="signal peptide" evidence="2">
    <location>
        <begin position="1"/>
        <end position="21"/>
    </location>
</feature>
<keyword evidence="4" id="KW-1185">Reference proteome</keyword>
<dbReference type="Proteomes" id="UP001595896">
    <property type="component" value="Unassembled WGS sequence"/>
</dbReference>
<evidence type="ECO:0000256" key="1">
    <source>
        <dbReference type="SAM" id="MobiDB-lite"/>
    </source>
</evidence>
<evidence type="ECO:0000256" key="2">
    <source>
        <dbReference type="SAM" id="SignalP"/>
    </source>
</evidence>
<gene>
    <name evidence="3" type="ORF">ACFO4L_05535</name>
</gene>
<feature type="region of interest" description="Disordered" evidence="1">
    <location>
        <begin position="23"/>
        <end position="119"/>
    </location>
</feature>
<dbReference type="RefSeq" id="WP_377908703.1">
    <property type="nucleotide sequence ID" value="NZ_JBHSGK010000004.1"/>
</dbReference>
<feature type="chain" id="PRO_5047342772" evidence="2">
    <location>
        <begin position="22"/>
        <end position="465"/>
    </location>
</feature>
<feature type="compositionally biased region" description="Low complexity" evidence="1">
    <location>
        <begin position="23"/>
        <end position="35"/>
    </location>
</feature>